<keyword evidence="5" id="KW-1185">Reference proteome</keyword>
<evidence type="ECO:0000256" key="2">
    <source>
        <dbReference type="RuleBase" id="RU000682"/>
    </source>
</evidence>
<feature type="DNA-binding region" description="Homeobox" evidence="1">
    <location>
        <begin position="96"/>
        <end position="120"/>
    </location>
</feature>
<dbReference type="SUPFAM" id="SSF46689">
    <property type="entry name" value="Homeodomain-like"/>
    <property type="match status" value="1"/>
</dbReference>
<dbReference type="CDD" id="cd00086">
    <property type="entry name" value="homeodomain"/>
    <property type="match status" value="1"/>
</dbReference>
<protein>
    <recommendedName>
        <fullName evidence="3">Homeobox domain-containing protein</fullName>
    </recommendedName>
</protein>
<keyword evidence="1 2" id="KW-0539">Nucleus</keyword>
<proteinExistence type="predicted"/>
<gene>
    <name evidence="4" type="ORF">EG68_05365</name>
</gene>
<dbReference type="Pfam" id="PF00046">
    <property type="entry name" value="Homeodomain"/>
    <property type="match status" value="1"/>
</dbReference>
<dbReference type="Gene3D" id="1.10.10.60">
    <property type="entry name" value="Homeodomain-like"/>
    <property type="match status" value="1"/>
</dbReference>
<evidence type="ECO:0000313" key="5">
    <source>
        <dbReference type="Proteomes" id="UP000822476"/>
    </source>
</evidence>
<name>A0A8S9Z0E4_9TREM</name>
<evidence type="ECO:0000313" key="4">
    <source>
        <dbReference type="EMBL" id="KAF7257488.1"/>
    </source>
</evidence>
<dbReference type="InterPro" id="IPR009057">
    <property type="entry name" value="Homeodomain-like_sf"/>
</dbReference>
<comment type="subcellular location">
    <subcellularLocation>
        <location evidence="1 2">Nucleus</location>
    </subcellularLocation>
</comment>
<evidence type="ECO:0000259" key="3">
    <source>
        <dbReference type="PROSITE" id="PS50071"/>
    </source>
</evidence>
<dbReference type="Proteomes" id="UP000822476">
    <property type="component" value="Unassembled WGS sequence"/>
</dbReference>
<feature type="domain" description="Homeobox" evidence="3">
    <location>
        <begin position="94"/>
        <end position="119"/>
    </location>
</feature>
<dbReference type="GO" id="GO:0003677">
    <property type="term" value="F:DNA binding"/>
    <property type="evidence" value="ECO:0007669"/>
    <property type="project" value="UniProtKB-UniRule"/>
</dbReference>
<reference evidence="4" key="1">
    <citation type="submission" date="2019-07" db="EMBL/GenBank/DDBJ databases">
        <title>Annotation for the trematode Paragonimus miyazaki's.</title>
        <authorList>
            <person name="Choi Y.-J."/>
        </authorList>
    </citation>
    <scope>NUCLEOTIDE SEQUENCE</scope>
    <source>
        <strain evidence="4">Japan</strain>
    </source>
</reference>
<dbReference type="EMBL" id="JTDE01002350">
    <property type="protein sequence ID" value="KAF7257488.1"/>
    <property type="molecule type" value="Genomic_DNA"/>
</dbReference>
<dbReference type="GO" id="GO:0005634">
    <property type="term" value="C:nucleus"/>
    <property type="evidence" value="ECO:0007669"/>
    <property type="project" value="UniProtKB-SubCell"/>
</dbReference>
<dbReference type="InterPro" id="IPR001356">
    <property type="entry name" value="HD"/>
</dbReference>
<keyword evidence="1 2" id="KW-0371">Homeobox</keyword>
<keyword evidence="1 2" id="KW-0238">DNA-binding</keyword>
<dbReference type="AlphaFoldDB" id="A0A8S9Z0E4"/>
<evidence type="ECO:0000256" key="1">
    <source>
        <dbReference type="PROSITE-ProRule" id="PRU00108"/>
    </source>
</evidence>
<comment type="caution">
    <text evidence="4">The sequence shown here is derived from an EMBL/GenBank/DDBJ whole genome shotgun (WGS) entry which is preliminary data.</text>
</comment>
<accession>A0A8S9Z0E4</accession>
<organism evidence="4 5">
    <name type="scientific">Paragonimus skrjabini miyazakii</name>
    <dbReference type="NCBI Taxonomy" id="59628"/>
    <lineage>
        <taxon>Eukaryota</taxon>
        <taxon>Metazoa</taxon>
        <taxon>Spiralia</taxon>
        <taxon>Lophotrochozoa</taxon>
        <taxon>Platyhelminthes</taxon>
        <taxon>Trematoda</taxon>
        <taxon>Digenea</taxon>
        <taxon>Plagiorchiida</taxon>
        <taxon>Troglotremata</taxon>
        <taxon>Troglotrematidae</taxon>
        <taxon>Paragonimus</taxon>
    </lineage>
</organism>
<dbReference type="PROSITE" id="PS50071">
    <property type="entry name" value="HOMEOBOX_2"/>
    <property type="match status" value="1"/>
</dbReference>
<sequence>MPENYKRNGYSDFSVSTLLKAEPRHVDSTNSEAVNSSCKSKDQSWLDGFRQITDSKTRVSTHCLLSNKAQCATQMQSIVVPQEPVCINSVPLIQLPGTHLTSSIVKIWFQNRRMKWRSHGQHSASKSSQFVKSKLMSVHEPLQRNVNGRTEVNSTGFTNEKKHTVIERQSETPYAIASLDRKQDDFSRSIKNILECPIDTPMKVTDSSNMAEPVDSPDIAQTNFCKFDSDLPKSHRAITTVSRVSQSKGLYQPA</sequence>